<organism evidence="1 2">
    <name type="scientific">Candidatus Nitrospira inopinata</name>
    <dbReference type="NCBI Taxonomy" id="1715989"/>
    <lineage>
        <taxon>Bacteria</taxon>
        <taxon>Pseudomonadati</taxon>
        <taxon>Nitrospirota</taxon>
        <taxon>Nitrospiria</taxon>
        <taxon>Nitrospirales</taxon>
        <taxon>Nitrospiraceae</taxon>
        <taxon>Nitrospira</taxon>
    </lineage>
</organism>
<evidence type="ECO:0000313" key="2">
    <source>
        <dbReference type="Proteomes" id="UP000066284"/>
    </source>
</evidence>
<dbReference type="AlphaFoldDB" id="A0A0S4KU87"/>
<dbReference type="EMBL" id="LN885086">
    <property type="protein sequence ID" value="CUQ65899.1"/>
    <property type="molecule type" value="Genomic_DNA"/>
</dbReference>
<proteinExistence type="predicted"/>
<dbReference type="KEGG" id="nio:NITINOP_0924"/>
<reference evidence="2" key="1">
    <citation type="submission" date="2015-09" db="EMBL/GenBank/DDBJ databases">
        <authorList>
            <person name="Daims H."/>
        </authorList>
    </citation>
    <scope>NUCLEOTIDE SEQUENCE [LARGE SCALE GENOMIC DNA]</scope>
</reference>
<evidence type="ECO:0000313" key="1">
    <source>
        <dbReference type="EMBL" id="CUQ65899.1"/>
    </source>
</evidence>
<gene>
    <name evidence="1" type="ORF">NITINOP_0924</name>
</gene>
<dbReference type="Proteomes" id="UP000066284">
    <property type="component" value="Chromosome 1"/>
</dbReference>
<evidence type="ECO:0008006" key="3">
    <source>
        <dbReference type="Google" id="ProtNLM"/>
    </source>
</evidence>
<protein>
    <recommendedName>
        <fullName evidence="3">Transposase</fullName>
    </recommendedName>
</protein>
<sequence>MSHQGAGFFARGGSVLRESVDEKFRMIQRCRITAHEGGGQLCRQCGRRKLLWVLKCEWVNRRQYRPRAEARAAIVDFIERWHTPRQRRRLAVQQEGKQRLTQVSVETW</sequence>
<accession>A0A0S4KU87</accession>
<keyword evidence="2" id="KW-1185">Reference proteome</keyword>
<name>A0A0S4KU87_9BACT</name>